<proteinExistence type="inferred from homology"/>
<comment type="caution">
    <text evidence="6">The sequence shown here is derived from an EMBL/GenBank/DDBJ whole genome shotgun (WGS) entry which is preliminary data.</text>
</comment>
<dbReference type="Pfam" id="PF01575">
    <property type="entry name" value="MaoC_dehydratas"/>
    <property type="match status" value="1"/>
</dbReference>
<sequence length="547" mass="59693">MASPERNASGNPSRAKTATISFTGEDLARFSAASHDHNPLHVSEEYARATPYGEPVVFGILGVLAALGQLPDRPHHRLQSLSVEFRNPLTVGVSYRLEVSTPSIDCEIVKLYDTTRLMLKATFAFAPAQVPAQLLRIHEGSSVSEAADRTKTDLTPGTRVTGEYGPGPKEFVQVVTRWGLSGKGATSHQIAAMMWASFLVGMELPGQRAVFWRLILSFLPELDTHNGPFNYEAVVEELDERYDLLHTTGTLSSGHTPGATAQMWAFVRQDSPQPSLSRIINILPPSQRLSGKVALVIGGSRGLGAAITQALASQGCSVVMNYHRSTQEAERIRASLGADADRIMLLQGDAADTEWCATARQTTLNRYGRLDLLICNASPPIRPLPFAPERLAQFEEFLARSLALVTGPMASFLGTLAEQGGWNIVLSSSFVTELPAEFPQYVTTKSAVEGLVRWAARHYPKVHHLILRPPKLLTDQTNTAMGRQGALEVEQAAVSLVRHICSADHSESPEILETFELKRDPSPNRDACEQPGPADWQPARDQPIRTS</sequence>
<feature type="compositionally biased region" description="Basic and acidic residues" evidence="4">
    <location>
        <begin position="515"/>
        <end position="528"/>
    </location>
</feature>
<accession>A0ABN7LCP7</accession>
<feature type="region of interest" description="Disordered" evidence="4">
    <location>
        <begin position="515"/>
        <end position="547"/>
    </location>
</feature>
<dbReference type="SUPFAM" id="SSF51735">
    <property type="entry name" value="NAD(P)-binding Rossmann-fold domains"/>
    <property type="match status" value="1"/>
</dbReference>
<evidence type="ECO:0000259" key="5">
    <source>
        <dbReference type="Pfam" id="PF01575"/>
    </source>
</evidence>
<dbReference type="InterPro" id="IPR020904">
    <property type="entry name" value="Sc_DH/Rdtase_CS"/>
</dbReference>
<keyword evidence="3" id="KW-0560">Oxidoreductase</keyword>
<gene>
    <name evidence="6" type="ORF">NSPZN2_160003</name>
</gene>
<dbReference type="RefSeq" id="WP_213042080.1">
    <property type="nucleotide sequence ID" value="NZ_CAJNBJ010000008.1"/>
</dbReference>
<dbReference type="InterPro" id="IPR036291">
    <property type="entry name" value="NAD(P)-bd_dom_sf"/>
</dbReference>
<comment type="pathway">
    <text evidence="1">Lipid metabolism; fatty acid beta-oxidation.</text>
</comment>
<evidence type="ECO:0000313" key="7">
    <source>
        <dbReference type="Proteomes" id="UP000675880"/>
    </source>
</evidence>
<dbReference type="PROSITE" id="PS00061">
    <property type="entry name" value="ADH_SHORT"/>
    <property type="match status" value="1"/>
</dbReference>
<dbReference type="PRINTS" id="PR00081">
    <property type="entry name" value="GDHRDH"/>
</dbReference>
<evidence type="ECO:0000256" key="2">
    <source>
        <dbReference type="ARBA" id="ARBA00006484"/>
    </source>
</evidence>
<evidence type="ECO:0000256" key="1">
    <source>
        <dbReference type="ARBA" id="ARBA00005005"/>
    </source>
</evidence>
<dbReference type="InterPro" id="IPR002347">
    <property type="entry name" value="SDR_fam"/>
</dbReference>
<dbReference type="Gene3D" id="3.40.50.720">
    <property type="entry name" value="NAD(P)-binding Rossmann-like Domain"/>
    <property type="match status" value="1"/>
</dbReference>
<feature type="region of interest" description="Disordered" evidence="4">
    <location>
        <begin position="146"/>
        <end position="166"/>
    </location>
</feature>
<dbReference type="InterPro" id="IPR029069">
    <property type="entry name" value="HotDog_dom_sf"/>
</dbReference>
<dbReference type="Pfam" id="PF00106">
    <property type="entry name" value="adh_short"/>
    <property type="match status" value="1"/>
</dbReference>
<dbReference type="EMBL" id="CAJNBJ010000008">
    <property type="protein sequence ID" value="CAE6743084.1"/>
    <property type="molecule type" value="Genomic_DNA"/>
</dbReference>
<dbReference type="Proteomes" id="UP000675880">
    <property type="component" value="Unassembled WGS sequence"/>
</dbReference>
<reference evidence="6 7" key="1">
    <citation type="submission" date="2021-02" db="EMBL/GenBank/DDBJ databases">
        <authorList>
            <person name="Han P."/>
        </authorList>
    </citation>
    <scope>NUCLEOTIDE SEQUENCE [LARGE SCALE GENOMIC DNA]</scope>
    <source>
        <strain evidence="6">Candidatus Nitrospira sp. ZN2</strain>
    </source>
</reference>
<keyword evidence="7" id="KW-1185">Reference proteome</keyword>
<evidence type="ECO:0000313" key="6">
    <source>
        <dbReference type="EMBL" id="CAE6743084.1"/>
    </source>
</evidence>
<dbReference type="SUPFAM" id="SSF54637">
    <property type="entry name" value="Thioesterase/thiol ester dehydrase-isomerase"/>
    <property type="match status" value="1"/>
</dbReference>
<protein>
    <submittedName>
        <fullName evidence="6">MaoC-like domain-containing protein</fullName>
    </submittedName>
</protein>
<dbReference type="PANTHER" id="PTHR43639:SF1">
    <property type="entry name" value="SHORT-CHAIN DEHYDROGENASE_REDUCTASE FAMILY PROTEIN"/>
    <property type="match status" value="1"/>
</dbReference>
<name>A0ABN7LCP7_9BACT</name>
<feature type="domain" description="MaoC-like" evidence="5">
    <location>
        <begin position="18"/>
        <end position="98"/>
    </location>
</feature>
<dbReference type="InterPro" id="IPR002539">
    <property type="entry name" value="MaoC-like_dom"/>
</dbReference>
<evidence type="ECO:0000256" key="3">
    <source>
        <dbReference type="ARBA" id="ARBA00023002"/>
    </source>
</evidence>
<comment type="similarity">
    <text evidence="2">Belongs to the short-chain dehydrogenases/reductases (SDR) family.</text>
</comment>
<evidence type="ECO:0000256" key="4">
    <source>
        <dbReference type="SAM" id="MobiDB-lite"/>
    </source>
</evidence>
<dbReference type="CDD" id="cd05233">
    <property type="entry name" value="SDR_c"/>
    <property type="match status" value="1"/>
</dbReference>
<dbReference type="Gene3D" id="3.10.129.10">
    <property type="entry name" value="Hotdog Thioesterase"/>
    <property type="match status" value="1"/>
</dbReference>
<dbReference type="PANTHER" id="PTHR43639">
    <property type="entry name" value="OXIDOREDUCTASE, SHORT-CHAIN DEHYDROGENASE/REDUCTASE FAMILY (AFU_ORTHOLOGUE AFUA_5G02870)"/>
    <property type="match status" value="1"/>
</dbReference>
<organism evidence="6 7">
    <name type="scientific">Nitrospira defluvii</name>
    <dbReference type="NCBI Taxonomy" id="330214"/>
    <lineage>
        <taxon>Bacteria</taxon>
        <taxon>Pseudomonadati</taxon>
        <taxon>Nitrospirota</taxon>
        <taxon>Nitrospiria</taxon>
        <taxon>Nitrospirales</taxon>
        <taxon>Nitrospiraceae</taxon>
        <taxon>Nitrospira</taxon>
    </lineage>
</organism>